<protein>
    <submittedName>
        <fullName evidence="1">Uncharacterized protein</fullName>
    </submittedName>
</protein>
<comment type="caution">
    <text evidence="1">The sequence shown here is derived from an EMBL/GenBank/DDBJ whole genome shotgun (WGS) entry which is preliminary data.</text>
</comment>
<organism evidence="1 2">
    <name type="scientific">Vibrio parahaemolyticus</name>
    <dbReference type="NCBI Taxonomy" id="670"/>
    <lineage>
        <taxon>Bacteria</taxon>
        <taxon>Pseudomonadati</taxon>
        <taxon>Pseudomonadota</taxon>
        <taxon>Gammaproteobacteria</taxon>
        <taxon>Vibrionales</taxon>
        <taxon>Vibrionaceae</taxon>
        <taxon>Vibrio</taxon>
    </lineage>
</organism>
<gene>
    <name evidence="1" type="ORF">QX249_24245</name>
</gene>
<proteinExistence type="predicted"/>
<reference evidence="1" key="1">
    <citation type="submission" date="2023-06" db="EMBL/GenBank/DDBJ databases">
        <title>Genomic Diversity of Vibrio spp. and Metagenomic Analysis of Pathogens in Florida Gulf Coastal Waters Following Hurricane Ian.</title>
        <authorList>
            <person name="Brumfield K.D."/>
        </authorList>
    </citation>
    <scope>NUCLEOTIDE SEQUENCE</scope>
    <source>
        <strain evidence="1">WBS2B-138</strain>
    </source>
</reference>
<dbReference type="RefSeq" id="WP_311020787.1">
    <property type="nucleotide sequence ID" value="NZ_JAUHGG010000012.1"/>
</dbReference>
<evidence type="ECO:0000313" key="2">
    <source>
        <dbReference type="Proteomes" id="UP001253193"/>
    </source>
</evidence>
<sequence>MSNCRKFVVAKEVVEDFCTRLAKFSDTKGCPVSVEQAGGLLMSVCNNPADSASSAFLVKFHHALQYSDEEVMSESVGNFYNSKIDSQNKLIFPTELTPVGSVEFEISDEMLGYYLSLAKEIHSSFEVREDAEELVADMIRSSSWFIYEHLTGCHKDTYVREGFYETVLSTLLPDTDLEVLSKKIIRQRIWVKYWLSVGQIEVPRTYIDALYNAAHSHEISNGCFFGLSDDEFLWWCQNDPKLMNVAFASFCHQESLMYLSRNVREMVAEYVSQRPEHLTPNGEKATSLTREIGVADTDKFQDLFNILGLECQNKKVEFLVQHAPLLFEFDASGVATSGYLGRVLAAMT</sequence>
<accession>A0AAW8Q7S3</accession>
<dbReference type="AlphaFoldDB" id="A0AAW8Q7S3"/>
<dbReference type="EMBL" id="JAUHGG010000012">
    <property type="protein sequence ID" value="MDS1823759.1"/>
    <property type="molecule type" value="Genomic_DNA"/>
</dbReference>
<evidence type="ECO:0000313" key="1">
    <source>
        <dbReference type="EMBL" id="MDS1823759.1"/>
    </source>
</evidence>
<name>A0AAW8Q7S3_VIBPH</name>
<dbReference type="Proteomes" id="UP001253193">
    <property type="component" value="Unassembled WGS sequence"/>
</dbReference>